<dbReference type="Pfam" id="PF07145">
    <property type="entry name" value="PAM2"/>
    <property type="match status" value="1"/>
</dbReference>
<dbReference type="GO" id="GO:0000900">
    <property type="term" value="F:mRNA regulatory element binding translation repressor activity"/>
    <property type="evidence" value="ECO:0007669"/>
    <property type="project" value="InterPro"/>
</dbReference>
<proteinExistence type="inferred from homology"/>
<feature type="compositionally biased region" description="Polar residues" evidence="4">
    <location>
        <begin position="31"/>
        <end position="41"/>
    </location>
</feature>
<reference evidence="6" key="1">
    <citation type="submission" date="2025-08" db="UniProtKB">
        <authorList>
            <consortium name="RefSeq"/>
        </authorList>
    </citation>
    <scope>IDENTIFICATION</scope>
    <source>
        <tissue evidence="6">Sperm</tissue>
    </source>
</reference>
<dbReference type="PANTHER" id="PTHR13154:SF6">
    <property type="entry name" value="GEO05078P1"/>
    <property type="match status" value="1"/>
</dbReference>
<keyword evidence="3" id="KW-0810">Translation regulation</keyword>
<evidence type="ECO:0000256" key="3">
    <source>
        <dbReference type="ARBA" id="ARBA00022845"/>
    </source>
</evidence>
<evidence type="ECO:0000256" key="4">
    <source>
        <dbReference type="SAM" id="MobiDB-lite"/>
    </source>
</evidence>
<dbReference type="InterPro" id="IPR009818">
    <property type="entry name" value="PAM2_motif"/>
</dbReference>
<dbReference type="GO" id="GO:0045947">
    <property type="term" value="P:negative regulation of translational initiation"/>
    <property type="evidence" value="ECO:0007669"/>
    <property type="project" value="InterPro"/>
</dbReference>
<feature type="region of interest" description="Disordered" evidence="4">
    <location>
        <begin position="1"/>
        <end position="97"/>
    </location>
</feature>
<feature type="compositionally biased region" description="Low complexity" evidence="4">
    <location>
        <begin position="160"/>
        <end position="184"/>
    </location>
</feature>
<evidence type="ECO:0000313" key="6">
    <source>
        <dbReference type="RefSeq" id="XP_032806396.1"/>
    </source>
</evidence>
<accession>A0AAJ7SVI8</accession>
<keyword evidence="2" id="KW-0832">Ubl conjugation</keyword>
<evidence type="ECO:0000313" key="5">
    <source>
        <dbReference type="Proteomes" id="UP001318040"/>
    </source>
</evidence>
<sequence>MMKTPGSGRPSAGPPSPGNIPSVPGLAMQPGATNNGSSGSRNGPPMQMPPQPMPLHHHHHHHHPHNYPHLHHFQHIPPSHHMHLQHPQQHGGGGPGDENPFADFMWMENEEDYNRQVEQELWEEEFLERCFQEMLDEEESEWFIPSRDLPRQAAAEAAAQLNGLSLGDGPASSAAPAQPVSSSLNPNAKEFVPGMKY</sequence>
<dbReference type="RefSeq" id="XP_032806396.1">
    <property type="nucleotide sequence ID" value="XM_032950505.1"/>
</dbReference>
<evidence type="ECO:0000256" key="2">
    <source>
        <dbReference type="ARBA" id="ARBA00022843"/>
    </source>
</evidence>
<dbReference type="Proteomes" id="UP001318040">
    <property type="component" value="Chromosome 9"/>
</dbReference>
<protein>
    <submittedName>
        <fullName evidence="6">Polyadenylate-binding protein-interacting protein 2B</fullName>
    </submittedName>
</protein>
<keyword evidence="5" id="KW-1185">Reference proteome</keyword>
<dbReference type="AlphaFoldDB" id="A0AAJ7SVI8"/>
<gene>
    <name evidence="6" type="primary">PAIP2B</name>
</gene>
<name>A0AAJ7SVI8_PETMA</name>
<dbReference type="KEGG" id="pmrn:116940546"/>
<organism evidence="5 6">
    <name type="scientific">Petromyzon marinus</name>
    <name type="common">Sea lamprey</name>
    <dbReference type="NCBI Taxonomy" id="7757"/>
    <lineage>
        <taxon>Eukaryota</taxon>
        <taxon>Metazoa</taxon>
        <taxon>Chordata</taxon>
        <taxon>Craniata</taxon>
        <taxon>Vertebrata</taxon>
        <taxon>Cyclostomata</taxon>
        <taxon>Hyperoartia</taxon>
        <taxon>Petromyzontiformes</taxon>
        <taxon>Petromyzontidae</taxon>
        <taxon>Petromyzon</taxon>
    </lineage>
</organism>
<dbReference type="InterPro" id="IPR040396">
    <property type="entry name" value="PAIP2-like"/>
</dbReference>
<evidence type="ECO:0000256" key="1">
    <source>
        <dbReference type="ARBA" id="ARBA00006858"/>
    </source>
</evidence>
<feature type="region of interest" description="Disordered" evidence="4">
    <location>
        <begin position="160"/>
        <end position="197"/>
    </location>
</feature>
<dbReference type="PANTHER" id="PTHR13154">
    <property type="entry name" value="POLYADENYLATE-BINDING PROTEIN-INTERACTING PROTEIN 2"/>
    <property type="match status" value="1"/>
</dbReference>
<feature type="compositionally biased region" description="Low complexity" evidence="4">
    <location>
        <begin position="1"/>
        <end position="11"/>
    </location>
</feature>
<feature type="compositionally biased region" description="Basic residues" evidence="4">
    <location>
        <begin position="55"/>
        <end position="84"/>
    </location>
</feature>
<dbReference type="GO" id="GO:0005737">
    <property type="term" value="C:cytoplasm"/>
    <property type="evidence" value="ECO:0007669"/>
    <property type="project" value="TreeGrafter"/>
</dbReference>
<comment type="similarity">
    <text evidence="1">Belongs to the PAIP2 family.</text>
</comment>